<keyword evidence="2" id="KW-0812">Transmembrane</keyword>
<evidence type="ECO:0000313" key="4">
    <source>
        <dbReference type="Proteomes" id="UP001332192"/>
    </source>
</evidence>
<dbReference type="InterPro" id="IPR014197">
    <property type="entry name" value="Sporulation_prot_YunB"/>
</dbReference>
<feature type="region of interest" description="Disordered" evidence="1">
    <location>
        <begin position="226"/>
        <end position="246"/>
    </location>
</feature>
<dbReference type="Pfam" id="PF09560">
    <property type="entry name" value="Spore_YunB"/>
    <property type="match status" value="1"/>
</dbReference>
<feature type="compositionally biased region" description="Low complexity" evidence="1">
    <location>
        <begin position="234"/>
        <end position="246"/>
    </location>
</feature>
<name>A0ABZ1C0S5_9FIRM</name>
<dbReference type="EMBL" id="CP141615">
    <property type="protein sequence ID" value="WRP18699.1"/>
    <property type="molecule type" value="Genomic_DNA"/>
</dbReference>
<feature type="transmembrane region" description="Helical" evidence="2">
    <location>
        <begin position="20"/>
        <end position="40"/>
    </location>
</feature>
<reference evidence="3 4" key="1">
    <citation type="journal article" date="2024" name="Front. Microbiol.">
        <title>Novel thermophilic genera Geochorda gen. nov. and Carboxydochorda gen. nov. from the deep terrestrial subsurface reveal the ecophysiological diversity in the class Limnochordia.</title>
        <authorList>
            <person name="Karnachuk O.V."/>
            <person name="Lukina A.P."/>
            <person name="Avakyan M.R."/>
            <person name="Kadnikov V.V."/>
            <person name="Begmatov S."/>
            <person name="Beletsky A.V."/>
            <person name="Vlasova K.G."/>
            <person name="Novikov A.A."/>
            <person name="Shcherbakova V.A."/>
            <person name="Mardanov A.V."/>
            <person name="Ravin N.V."/>
        </authorList>
    </citation>
    <scope>NUCLEOTIDE SEQUENCE [LARGE SCALE GENOMIC DNA]</scope>
    <source>
        <strain evidence="3 4">L945</strain>
    </source>
</reference>
<gene>
    <name evidence="3" type="ORF">U7230_06810</name>
</gene>
<accession>A0ABZ1C0S5</accession>
<keyword evidence="4" id="KW-1185">Reference proteome</keyword>
<proteinExistence type="predicted"/>
<keyword evidence="2" id="KW-1133">Transmembrane helix</keyword>
<evidence type="ECO:0000256" key="2">
    <source>
        <dbReference type="SAM" id="Phobius"/>
    </source>
</evidence>
<dbReference type="RefSeq" id="WP_324717972.1">
    <property type="nucleotide sequence ID" value="NZ_CP141615.1"/>
</dbReference>
<evidence type="ECO:0000256" key="1">
    <source>
        <dbReference type="SAM" id="MobiDB-lite"/>
    </source>
</evidence>
<sequence>MLSRTGGPIGGSRNAGQWRTLAGAVLVALMLGAAGLGWALDRMLTPPIDRWARQQLTLLASRAVAEAADQVGQAAGMRPLVTYRMGSDQQVVGIEYNWLAISRIMARTAQSLDRELRNLSSQDVSVPLGEVTGLRTIGGRGPAVRVRLVSVGSFTVEPFSEFRDAGYNQTLHRIGLGVSVQVAVVAPFIGDTVRVEARIPVVENQVVGRVPAFLMQTGNLQIGGPGQAVGGGAAPAARTGAPSPAP</sequence>
<protein>
    <submittedName>
        <fullName evidence="3">Sporulation protein YunB</fullName>
    </submittedName>
</protein>
<evidence type="ECO:0000313" key="3">
    <source>
        <dbReference type="EMBL" id="WRP18699.1"/>
    </source>
</evidence>
<dbReference type="Proteomes" id="UP001332192">
    <property type="component" value="Chromosome"/>
</dbReference>
<keyword evidence="2" id="KW-0472">Membrane</keyword>
<organism evidence="3 4">
    <name type="scientific">Carboxydichorda subterranea</name>
    <dbReference type="NCBI Taxonomy" id="3109565"/>
    <lineage>
        <taxon>Bacteria</taxon>
        <taxon>Bacillati</taxon>
        <taxon>Bacillota</taxon>
        <taxon>Limnochordia</taxon>
        <taxon>Limnochordales</taxon>
        <taxon>Geochordaceae</taxon>
        <taxon>Carboxydichorda</taxon>
    </lineage>
</organism>